<dbReference type="Gene3D" id="3.40.50.1820">
    <property type="entry name" value="alpha/beta hydrolase"/>
    <property type="match status" value="1"/>
</dbReference>
<gene>
    <name evidence="2" type="ordered locus">Turpa_1369</name>
</gene>
<name>I4B410_TURPD</name>
<accession>I4B410</accession>
<sequence>MLSEPKLWFSSGTIFEFHSHNIFYRQSLKRGKPTVLLIHGFPTSSFDFAPIWGELAKKYSVITADMLGFGFSAKPLPHDYSIVEQADIFVALMQHLSIKNYHVLAHDYGVSVAQELLARQVGKKKPILSVSFLNGGLYPEFHKPLLIQKLMLTRLGPLLARFFTKKKLRKTFDSIFGENKASEADIEAFWQLIEMNRGRRVIPHLLHYMIDRRQHRERWVTAMEQTKIPVQMINGPLDPISGAHLAAAFAERNPRAELQSLPGVGHYPQVEAPGEVAKLYLAFIARGKASRN</sequence>
<organism evidence="2 3">
    <name type="scientific">Turneriella parva (strain ATCC BAA-1111 / DSM 21527 / NCTC 11395 / H)</name>
    <name type="common">Leptospira parva</name>
    <dbReference type="NCBI Taxonomy" id="869212"/>
    <lineage>
        <taxon>Bacteria</taxon>
        <taxon>Pseudomonadati</taxon>
        <taxon>Spirochaetota</taxon>
        <taxon>Spirochaetia</taxon>
        <taxon>Leptospirales</taxon>
        <taxon>Leptospiraceae</taxon>
        <taxon>Turneriella</taxon>
    </lineage>
</organism>
<dbReference type="STRING" id="869212.Turpa_1369"/>
<dbReference type="InterPro" id="IPR029058">
    <property type="entry name" value="AB_hydrolase_fold"/>
</dbReference>
<dbReference type="InterPro" id="IPR050266">
    <property type="entry name" value="AB_hydrolase_sf"/>
</dbReference>
<dbReference type="Proteomes" id="UP000006048">
    <property type="component" value="Chromosome"/>
</dbReference>
<dbReference type="RefSeq" id="WP_014802531.1">
    <property type="nucleotide sequence ID" value="NC_018020.1"/>
</dbReference>
<dbReference type="InterPro" id="IPR000639">
    <property type="entry name" value="Epox_hydrolase-like"/>
</dbReference>
<reference evidence="2 3" key="1">
    <citation type="submission" date="2012-06" db="EMBL/GenBank/DDBJ databases">
        <title>The complete chromosome of genome of Turneriella parva DSM 21527.</title>
        <authorList>
            <consortium name="US DOE Joint Genome Institute (JGI-PGF)"/>
            <person name="Lucas S."/>
            <person name="Han J."/>
            <person name="Lapidus A."/>
            <person name="Bruce D."/>
            <person name="Goodwin L."/>
            <person name="Pitluck S."/>
            <person name="Peters L."/>
            <person name="Kyrpides N."/>
            <person name="Mavromatis K."/>
            <person name="Ivanova N."/>
            <person name="Mikhailova N."/>
            <person name="Chertkov O."/>
            <person name="Detter J.C."/>
            <person name="Tapia R."/>
            <person name="Han C."/>
            <person name="Land M."/>
            <person name="Hauser L."/>
            <person name="Markowitz V."/>
            <person name="Cheng J.-F."/>
            <person name="Hugenholtz P."/>
            <person name="Woyke T."/>
            <person name="Wu D."/>
            <person name="Gronow S."/>
            <person name="Wellnitz S."/>
            <person name="Brambilla E."/>
            <person name="Klenk H.-P."/>
            <person name="Eisen J.A."/>
        </authorList>
    </citation>
    <scope>NUCLEOTIDE SEQUENCE [LARGE SCALE GENOMIC DNA]</scope>
    <source>
        <strain evidence="3">ATCC BAA-1111 / DSM 21527 / NCTC 11395 / H</strain>
    </source>
</reference>
<dbReference type="PRINTS" id="PR00412">
    <property type="entry name" value="EPOXHYDRLASE"/>
</dbReference>
<dbReference type="OrthoDB" id="334507at2"/>
<dbReference type="PANTHER" id="PTHR43798">
    <property type="entry name" value="MONOACYLGLYCEROL LIPASE"/>
    <property type="match status" value="1"/>
</dbReference>
<evidence type="ECO:0000313" key="2">
    <source>
        <dbReference type="EMBL" id="AFM12017.1"/>
    </source>
</evidence>
<dbReference type="Pfam" id="PF00561">
    <property type="entry name" value="Abhydrolase_1"/>
    <property type="match status" value="1"/>
</dbReference>
<dbReference type="HOGENOM" id="CLU_020336_3_0_12"/>
<dbReference type="PATRIC" id="fig|869212.3.peg.1356"/>
<dbReference type="KEGG" id="tpx:Turpa_1369"/>
<feature type="domain" description="AB hydrolase-1" evidence="1">
    <location>
        <begin position="33"/>
        <end position="273"/>
    </location>
</feature>
<proteinExistence type="predicted"/>
<keyword evidence="2" id="KW-0378">Hydrolase</keyword>
<dbReference type="SUPFAM" id="SSF53474">
    <property type="entry name" value="alpha/beta-Hydrolases"/>
    <property type="match status" value="1"/>
</dbReference>
<dbReference type="GO" id="GO:0046464">
    <property type="term" value="P:acylglycerol catabolic process"/>
    <property type="evidence" value="ECO:0007669"/>
    <property type="project" value="TreeGrafter"/>
</dbReference>
<evidence type="ECO:0000313" key="3">
    <source>
        <dbReference type="Proteomes" id="UP000006048"/>
    </source>
</evidence>
<protein>
    <submittedName>
        <fullName evidence="2">Alpha/beta hydrolase fold containing protein</fullName>
    </submittedName>
</protein>
<dbReference type="GO" id="GO:0016020">
    <property type="term" value="C:membrane"/>
    <property type="evidence" value="ECO:0007669"/>
    <property type="project" value="TreeGrafter"/>
</dbReference>
<dbReference type="EMBL" id="CP002959">
    <property type="protein sequence ID" value="AFM12017.1"/>
    <property type="molecule type" value="Genomic_DNA"/>
</dbReference>
<dbReference type="InterPro" id="IPR000073">
    <property type="entry name" value="AB_hydrolase_1"/>
</dbReference>
<dbReference type="AlphaFoldDB" id="I4B410"/>
<dbReference type="PANTHER" id="PTHR43798:SF33">
    <property type="entry name" value="HYDROLASE, PUTATIVE (AFU_ORTHOLOGUE AFUA_2G14860)-RELATED"/>
    <property type="match status" value="1"/>
</dbReference>
<evidence type="ECO:0000259" key="1">
    <source>
        <dbReference type="Pfam" id="PF00561"/>
    </source>
</evidence>
<keyword evidence="3" id="KW-1185">Reference proteome</keyword>
<dbReference type="GO" id="GO:0047372">
    <property type="term" value="F:monoacylglycerol lipase activity"/>
    <property type="evidence" value="ECO:0007669"/>
    <property type="project" value="TreeGrafter"/>
</dbReference>